<comment type="caution">
    <text evidence="1">The sequence shown here is derived from an EMBL/GenBank/DDBJ whole genome shotgun (WGS) entry which is preliminary data.</text>
</comment>
<keyword evidence="2" id="KW-1185">Reference proteome</keyword>
<evidence type="ECO:0000313" key="2">
    <source>
        <dbReference type="Proteomes" id="UP000031802"/>
    </source>
</evidence>
<protein>
    <submittedName>
        <fullName evidence="1">Uncharacterized protein</fullName>
    </submittedName>
</protein>
<dbReference type="Proteomes" id="UP000031802">
    <property type="component" value="Unassembled WGS sequence"/>
</dbReference>
<reference evidence="1 2" key="2">
    <citation type="journal article" date="2015" name="PLoS ONE">
        <title>Whole-Genome Optical Mapping and Finished Genome Sequence of Sphingobacterium deserti sp. nov., a New Species Isolated from the Western Desert of China.</title>
        <authorList>
            <person name="Teng C."/>
            <person name="Zhou Z."/>
            <person name="Molnar I."/>
            <person name="Li X."/>
            <person name="Tang R."/>
            <person name="Chen M."/>
            <person name="Wang L."/>
            <person name="Su S."/>
            <person name="Zhang W."/>
            <person name="Lin M."/>
        </authorList>
    </citation>
    <scope>NUCLEOTIDE SEQUENCE [LARGE SCALE GENOMIC DNA]</scope>
    <source>
        <strain evidence="2">ACCC05744</strain>
    </source>
</reference>
<accession>A0A0B8TCA0</accession>
<organism evidence="1 2">
    <name type="scientific">Sphingobacterium deserti</name>
    <dbReference type="NCBI Taxonomy" id="1229276"/>
    <lineage>
        <taxon>Bacteria</taxon>
        <taxon>Pseudomonadati</taxon>
        <taxon>Bacteroidota</taxon>
        <taxon>Sphingobacteriia</taxon>
        <taxon>Sphingobacteriales</taxon>
        <taxon>Sphingobacteriaceae</taxon>
        <taxon>Sphingobacterium</taxon>
    </lineage>
</organism>
<proteinExistence type="predicted"/>
<sequence>MKVRRRNLSMKIIVAATISILKLENAVLNFFHSRRTTRTNPLILAEHLGSICCKKNCNLTALLR</sequence>
<gene>
    <name evidence="1" type="ORF">DI53_0095</name>
</gene>
<evidence type="ECO:0000313" key="1">
    <source>
        <dbReference type="EMBL" id="KGE15980.1"/>
    </source>
</evidence>
<name>A0A0B8TCA0_9SPHI</name>
<dbReference type="AlphaFoldDB" id="A0A0B8TCA0"/>
<dbReference type="EMBL" id="JJMU01000002">
    <property type="protein sequence ID" value="KGE15980.1"/>
    <property type="molecule type" value="Genomic_DNA"/>
</dbReference>
<reference evidence="2" key="1">
    <citation type="submission" date="2014-04" db="EMBL/GenBank/DDBJ databases">
        <title>Whole-Genome optical mapping and complete genome sequence of Sphingobacterium deserti sp. nov., a new spaces isolated from desert in the west of China.</title>
        <authorList>
            <person name="Teng C."/>
            <person name="Zhou Z."/>
            <person name="Li X."/>
            <person name="Chen M."/>
            <person name="Lin M."/>
            <person name="Wang L."/>
            <person name="Su S."/>
            <person name="Zhang C."/>
            <person name="Zhang W."/>
        </authorList>
    </citation>
    <scope>NUCLEOTIDE SEQUENCE [LARGE SCALE GENOMIC DNA]</scope>
    <source>
        <strain evidence="2">ACCC05744</strain>
    </source>
</reference>